<name>T0GFP3_9SPHN</name>
<dbReference type="InterPro" id="IPR050300">
    <property type="entry name" value="GDXG_lipolytic_enzyme"/>
</dbReference>
<dbReference type="RefSeq" id="WP_021239331.1">
    <property type="nucleotide sequence ID" value="NZ_ATHO01000145.1"/>
</dbReference>
<gene>
    <name evidence="4" type="ORF">L288_16405</name>
</gene>
<dbReference type="GO" id="GO:0004806">
    <property type="term" value="F:triacylglycerol lipase activity"/>
    <property type="evidence" value="ECO:0007669"/>
    <property type="project" value="TreeGrafter"/>
</dbReference>
<evidence type="ECO:0000259" key="3">
    <source>
        <dbReference type="Pfam" id="PF07859"/>
    </source>
</evidence>
<organism evidence="4 5">
    <name type="scientific">Sphingobium quisquiliarum P25</name>
    <dbReference type="NCBI Taxonomy" id="1329909"/>
    <lineage>
        <taxon>Bacteria</taxon>
        <taxon>Pseudomonadati</taxon>
        <taxon>Pseudomonadota</taxon>
        <taxon>Alphaproteobacteria</taxon>
        <taxon>Sphingomonadales</taxon>
        <taxon>Sphingomonadaceae</taxon>
        <taxon>Sphingobium</taxon>
    </lineage>
</organism>
<evidence type="ECO:0000313" key="4">
    <source>
        <dbReference type="EMBL" id="EQB02576.1"/>
    </source>
</evidence>
<dbReference type="PANTHER" id="PTHR48081">
    <property type="entry name" value="AB HYDROLASE SUPERFAMILY PROTEIN C4A8.06C"/>
    <property type="match status" value="1"/>
</dbReference>
<reference evidence="4 5" key="1">
    <citation type="journal article" date="2013" name="Genome Announc.">
        <title>Draft Genome Sequence of Sphingobium quisquiliarum Strain P25T, a Novel Hexachlorocyclohexane (HCH)-Degrading Bacterium Isolated from an HCH Dumpsite.</title>
        <authorList>
            <person name="Kumar Singh A."/>
            <person name="Sangwan N."/>
            <person name="Sharma A."/>
            <person name="Gupta V."/>
            <person name="Khurana J.P."/>
            <person name="Lal R."/>
        </authorList>
    </citation>
    <scope>NUCLEOTIDE SEQUENCE [LARGE SCALE GENOMIC DNA]</scope>
    <source>
        <strain evidence="4 5">P25</strain>
    </source>
</reference>
<dbReference type="SUPFAM" id="SSF53474">
    <property type="entry name" value="alpha/beta-Hydrolases"/>
    <property type="match status" value="1"/>
</dbReference>
<keyword evidence="2" id="KW-0378">Hydrolase</keyword>
<sequence>MSYQIDEDGSVLLGKNRVPVPATVSVEARTFLATAPWAEPPDPDAERLPMWMLRSFVDEQMKTLSDAALQHYPVDVEEIEIAGVRCHLVKPKEIPPENQGLTLMNLHGGGFVLGSGSLIEAIPVAFHAKVPVVAVDYRLAPEHPYPAAVDDAAAVYRTMLEYHRPDQIGIYGGSAGGFITGQTIMRLEKEGMPLPACCGIFTAGGDLGDLGDTASIFTLMGFWGDLVLPVDHEISEIRAYLNGADPRDPCVSPIYGDLGRFPPALLVSGTRDALLSATASFHRALRRAGRSADLFVFEAMPHAHWYTFHLPEAQEAITVMTEFFLRHLGVKTMKKEGES</sequence>
<feature type="domain" description="Alpha/beta hydrolase fold-3" evidence="3">
    <location>
        <begin position="103"/>
        <end position="303"/>
    </location>
</feature>
<accession>T0GFP3</accession>
<dbReference type="InterPro" id="IPR029058">
    <property type="entry name" value="AB_hydrolase_fold"/>
</dbReference>
<dbReference type="PANTHER" id="PTHR48081:SF30">
    <property type="entry name" value="ACETYL-HYDROLASE LIPR-RELATED"/>
    <property type="match status" value="1"/>
</dbReference>
<dbReference type="ESTHER" id="9sphn-t0gfp3">
    <property type="family name" value="GTSAGmotif"/>
</dbReference>
<evidence type="ECO:0000256" key="2">
    <source>
        <dbReference type="ARBA" id="ARBA00022801"/>
    </source>
</evidence>
<proteinExistence type="inferred from homology"/>
<dbReference type="Gene3D" id="3.40.50.1820">
    <property type="entry name" value="alpha/beta hydrolase"/>
    <property type="match status" value="1"/>
</dbReference>
<evidence type="ECO:0000256" key="1">
    <source>
        <dbReference type="ARBA" id="ARBA00010515"/>
    </source>
</evidence>
<dbReference type="EMBL" id="ATHO01000145">
    <property type="protein sequence ID" value="EQB02576.1"/>
    <property type="molecule type" value="Genomic_DNA"/>
</dbReference>
<dbReference type="Pfam" id="PF07859">
    <property type="entry name" value="Abhydrolase_3"/>
    <property type="match status" value="1"/>
</dbReference>
<dbReference type="Proteomes" id="UP000015525">
    <property type="component" value="Unassembled WGS sequence"/>
</dbReference>
<comment type="caution">
    <text evidence="4">The sequence shown here is derived from an EMBL/GenBank/DDBJ whole genome shotgun (WGS) entry which is preliminary data.</text>
</comment>
<dbReference type="InterPro" id="IPR013094">
    <property type="entry name" value="AB_hydrolase_3"/>
</dbReference>
<comment type="similarity">
    <text evidence="1">Belongs to the 'GDXG' lipolytic enzyme family.</text>
</comment>
<dbReference type="AlphaFoldDB" id="T0GFP3"/>
<keyword evidence="5" id="KW-1185">Reference proteome</keyword>
<protein>
    <recommendedName>
        <fullName evidence="3">Alpha/beta hydrolase fold-3 domain-containing protein</fullName>
    </recommendedName>
</protein>
<evidence type="ECO:0000313" key="5">
    <source>
        <dbReference type="Proteomes" id="UP000015525"/>
    </source>
</evidence>
<dbReference type="PATRIC" id="fig|1329909.3.peg.3158"/>